<dbReference type="Gene3D" id="3.10.450.50">
    <property type="match status" value="1"/>
</dbReference>
<feature type="region of interest" description="Disordered" evidence="1">
    <location>
        <begin position="207"/>
        <end position="228"/>
    </location>
</feature>
<sequence length="348" mass="36758">MDEPAALADRFEAQRGRLRGIAYRMLGSLHEADDAVQETWLRLSRTAAGARGRRGPAPGSTDPDPDRAGPAPGSPEPAPDRPNPAPDHPEPVENLPEPVENLPAWLTTVVSRVCLDMLRTRGTRREDFVGGRIPDHIAAADAHTPEEEALLIESVGRALLVVLATLGPAERVAFVLHDSFAVPFDRIAAIVERSPVAAKKLASRARSKVRGTPAVPQADPARPQTDPAGHRRAVEAFLAAARGGDLGALLAVLAPGVVRRADPAVLPPGTAAEIQGAEAVARETVLLARNARHAAVLLLDGTPGIVVAPRGRLLLALTLTVRSGRVTSYEVVADPARLRDLTLALLPD</sequence>
<dbReference type="eggNOG" id="COG1595">
    <property type="taxonomic scope" value="Bacteria"/>
</dbReference>
<feature type="compositionally biased region" description="Low complexity" evidence="1">
    <location>
        <begin position="46"/>
        <end position="62"/>
    </location>
</feature>
<dbReference type="SUPFAM" id="SSF88946">
    <property type="entry name" value="Sigma2 domain of RNA polymerase sigma factors"/>
    <property type="match status" value="1"/>
</dbReference>
<dbReference type="InterPro" id="IPR013324">
    <property type="entry name" value="RNA_pol_sigma_r3/r4-like"/>
</dbReference>
<protein>
    <recommendedName>
        <fullName evidence="2">RNA polymerase sigma-70 region 2 domain-containing protein</fullName>
    </recommendedName>
</protein>
<dbReference type="AlphaFoldDB" id="A0A1Z1WCN1"/>
<dbReference type="KEGG" id="salf:SMD44_03547"/>
<dbReference type="SUPFAM" id="SSF54427">
    <property type="entry name" value="NTF2-like"/>
    <property type="match status" value="1"/>
</dbReference>
<dbReference type="Gene3D" id="1.10.10.10">
    <property type="entry name" value="Winged helix-like DNA-binding domain superfamily/Winged helix DNA-binding domain"/>
    <property type="match status" value="1"/>
</dbReference>
<dbReference type="GO" id="GO:0016987">
    <property type="term" value="F:sigma factor activity"/>
    <property type="evidence" value="ECO:0007669"/>
    <property type="project" value="TreeGrafter"/>
</dbReference>
<feature type="compositionally biased region" description="Pro residues" evidence="1">
    <location>
        <begin position="72"/>
        <end position="86"/>
    </location>
</feature>
<proteinExistence type="predicted"/>
<dbReference type="RefSeq" id="WP_087884473.1">
    <property type="nucleotide sequence ID" value="NZ_CP021748.1"/>
</dbReference>
<feature type="region of interest" description="Disordered" evidence="1">
    <location>
        <begin position="46"/>
        <end position="97"/>
    </location>
</feature>
<evidence type="ECO:0000259" key="2">
    <source>
        <dbReference type="Pfam" id="PF04542"/>
    </source>
</evidence>
<dbReference type="PANTHER" id="PTHR30173:SF43">
    <property type="entry name" value="ECF RNA POLYMERASE SIGMA FACTOR SIGI-RELATED"/>
    <property type="match status" value="1"/>
</dbReference>
<dbReference type="InterPro" id="IPR013325">
    <property type="entry name" value="RNA_pol_sigma_r2"/>
</dbReference>
<keyword evidence="4" id="KW-1185">Reference proteome</keyword>
<dbReference type="InterPro" id="IPR007627">
    <property type="entry name" value="RNA_pol_sigma70_r2"/>
</dbReference>
<evidence type="ECO:0000313" key="4">
    <source>
        <dbReference type="Proteomes" id="UP000195880"/>
    </source>
</evidence>
<dbReference type="InterPro" id="IPR032710">
    <property type="entry name" value="NTF2-like_dom_sf"/>
</dbReference>
<organism evidence="3 4">
    <name type="scientific">Streptomyces alboflavus</name>
    <dbReference type="NCBI Taxonomy" id="67267"/>
    <lineage>
        <taxon>Bacteria</taxon>
        <taxon>Bacillati</taxon>
        <taxon>Actinomycetota</taxon>
        <taxon>Actinomycetes</taxon>
        <taxon>Kitasatosporales</taxon>
        <taxon>Streptomycetaceae</taxon>
        <taxon>Streptomyces</taxon>
    </lineage>
</organism>
<evidence type="ECO:0000313" key="3">
    <source>
        <dbReference type="EMBL" id="ARX84112.1"/>
    </source>
</evidence>
<dbReference type="Pfam" id="PF04542">
    <property type="entry name" value="Sigma70_r2"/>
    <property type="match status" value="1"/>
</dbReference>
<dbReference type="GO" id="GO:0006352">
    <property type="term" value="P:DNA-templated transcription initiation"/>
    <property type="evidence" value="ECO:0007669"/>
    <property type="project" value="InterPro"/>
</dbReference>
<feature type="domain" description="RNA polymerase sigma-70 region 2" evidence="2">
    <location>
        <begin position="12"/>
        <end position="52"/>
    </location>
</feature>
<dbReference type="EMBL" id="CP021748">
    <property type="protein sequence ID" value="ARX84112.1"/>
    <property type="molecule type" value="Genomic_DNA"/>
</dbReference>
<dbReference type="InterPro" id="IPR052704">
    <property type="entry name" value="ECF_Sigma-70_Domain"/>
</dbReference>
<name>A0A1Z1WCN1_9ACTN</name>
<dbReference type="Proteomes" id="UP000195880">
    <property type="component" value="Chromosome"/>
</dbReference>
<dbReference type="PANTHER" id="PTHR30173">
    <property type="entry name" value="SIGMA 19 FACTOR"/>
    <property type="match status" value="1"/>
</dbReference>
<accession>A0A1Z1WCN1</accession>
<dbReference type="STRING" id="67267.GCA_000716675_05776"/>
<dbReference type="InterPro" id="IPR036388">
    <property type="entry name" value="WH-like_DNA-bd_sf"/>
</dbReference>
<dbReference type="SUPFAM" id="SSF88659">
    <property type="entry name" value="Sigma3 and sigma4 domains of RNA polymerase sigma factors"/>
    <property type="match status" value="1"/>
</dbReference>
<evidence type="ECO:0000256" key="1">
    <source>
        <dbReference type="SAM" id="MobiDB-lite"/>
    </source>
</evidence>
<gene>
    <name evidence="3" type="ORF">SMD44_03547</name>
</gene>
<reference evidence="3 4" key="1">
    <citation type="submission" date="2017-05" db="EMBL/GenBank/DDBJ databases">
        <title>Streptomyces alboflavus Genome sequencing and assembly.</title>
        <authorList>
            <person name="Wang Y."/>
            <person name="Du B."/>
            <person name="Ding Y."/>
            <person name="Liu H."/>
            <person name="Hou Q."/>
            <person name="Liu K."/>
            <person name="Wang C."/>
            <person name="Yao L."/>
        </authorList>
    </citation>
    <scope>NUCLEOTIDE SEQUENCE [LARGE SCALE GENOMIC DNA]</scope>
    <source>
        <strain evidence="3 4">MDJK44</strain>
    </source>
</reference>
<dbReference type="Gene3D" id="1.10.1740.10">
    <property type="match status" value="1"/>
</dbReference>